<dbReference type="STRING" id="74649.A0A2P6Q386"/>
<dbReference type="AlphaFoldDB" id="A0A2P6Q386"/>
<comment type="caution">
    <text evidence="1">The sequence shown here is derived from an EMBL/GenBank/DDBJ whole genome shotgun (WGS) entry which is preliminary data.</text>
</comment>
<dbReference type="PANTHER" id="PTHR27006">
    <property type="entry name" value="PROMASTIGOTE SURFACE ANTIGEN PROTEIN PSA"/>
    <property type="match status" value="1"/>
</dbReference>
<evidence type="ECO:0000313" key="1">
    <source>
        <dbReference type="EMBL" id="PRQ28648.1"/>
    </source>
</evidence>
<reference evidence="1 2" key="1">
    <citation type="journal article" date="2018" name="Nat. Genet.">
        <title>The Rosa genome provides new insights in the design of modern roses.</title>
        <authorList>
            <person name="Bendahmane M."/>
        </authorList>
    </citation>
    <scope>NUCLEOTIDE SEQUENCE [LARGE SCALE GENOMIC DNA]</scope>
    <source>
        <strain evidence="2">cv. Old Blush</strain>
    </source>
</reference>
<keyword evidence="1" id="KW-0829">Tyrosine-protein kinase</keyword>
<keyword evidence="1" id="KW-0808">Transferase</keyword>
<dbReference type="GO" id="GO:0004715">
    <property type="term" value="F:non-membrane spanning protein tyrosine kinase activity"/>
    <property type="evidence" value="ECO:0007669"/>
    <property type="project" value="UniProtKB-EC"/>
</dbReference>
<proteinExistence type="predicted"/>
<dbReference type="Gene3D" id="1.10.510.10">
    <property type="entry name" value="Transferase(Phosphotransferase) domain 1"/>
    <property type="match status" value="1"/>
</dbReference>
<dbReference type="Gramene" id="PRQ28648">
    <property type="protein sequence ID" value="PRQ28648"/>
    <property type="gene ID" value="RchiOBHm_Chr5g0005251"/>
</dbReference>
<dbReference type="Proteomes" id="UP000238479">
    <property type="component" value="Chromosome 5"/>
</dbReference>
<dbReference type="InterPro" id="IPR011009">
    <property type="entry name" value="Kinase-like_dom_sf"/>
</dbReference>
<keyword evidence="2" id="KW-1185">Reference proteome</keyword>
<dbReference type="EC" id="2.7.10.2" evidence="1"/>
<organism evidence="1 2">
    <name type="scientific">Rosa chinensis</name>
    <name type="common">China rose</name>
    <dbReference type="NCBI Taxonomy" id="74649"/>
    <lineage>
        <taxon>Eukaryota</taxon>
        <taxon>Viridiplantae</taxon>
        <taxon>Streptophyta</taxon>
        <taxon>Embryophyta</taxon>
        <taxon>Tracheophyta</taxon>
        <taxon>Spermatophyta</taxon>
        <taxon>Magnoliopsida</taxon>
        <taxon>eudicotyledons</taxon>
        <taxon>Gunneridae</taxon>
        <taxon>Pentapetalae</taxon>
        <taxon>rosids</taxon>
        <taxon>fabids</taxon>
        <taxon>Rosales</taxon>
        <taxon>Rosaceae</taxon>
        <taxon>Rosoideae</taxon>
        <taxon>Rosoideae incertae sedis</taxon>
        <taxon>Rosa</taxon>
    </lineage>
</organism>
<name>A0A2P6Q386_ROSCH</name>
<sequence>MNSFRHIWQLWNEGRGLELVDEELADSYSSSDVMRCVHIGLLCVQDNAADRPTMPDIVLMLGTDTDIPQPTQPPPYRDWRTISDWKLLHHNHPINCKDRP</sequence>
<gene>
    <name evidence="1" type="ORF">RchiOBHm_Chr5g0005251</name>
</gene>
<keyword evidence="1" id="KW-0418">Kinase</keyword>
<evidence type="ECO:0000313" key="2">
    <source>
        <dbReference type="Proteomes" id="UP000238479"/>
    </source>
</evidence>
<dbReference type="SUPFAM" id="SSF56112">
    <property type="entry name" value="Protein kinase-like (PK-like)"/>
    <property type="match status" value="1"/>
</dbReference>
<protein>
    <submittedName>
        <fullName evidence="1">Putative non-specific protein-tyrosine kinase</fullName>
        <ecNumber evidence="1">2.7.10.2</ecNumber>
    </submittedName>
</protein>
<dbReference type="PANTHER" id="PTHR27006:SF634">
    <property type="entry name" value="RECEPTOR-LIKE SERINE_THREONINE-PROTEIN KINASE"/>
    <property type="match status" value="1"/>
</dbReference>
<dbReference type="OMA" id="ANDTESH"/>
<accession>A0A2P6Q386</accession>
<dbReference type="EMBL" id="PDCK01000043">
    <property type="protein sequence ID" value="PRQ28648.1"/>
    <property type="molecule type" value="Genomic_DNA"/>
</dbReference>